<protein>
    <submittedName>
        <fullName evidence="1">Transposase</fullName>
    </submittedName>
</protein>
<evidence type="ECO:0000313" key="1">
    <source>
        <dbReference type="EMBL" id="MBO0477414.1"/>
    </source>
</evidence>
<sequence>MLNFQDELDLSPYSGLYDALVKEDHLLRKLNNLADFIFIVDEVKEHYYLKDGCYVDGNQTKTYSISIKSDLHQEQIEFEQTNEFKELANSRYKIEAKNSELKNRHGFGINKSDGLFGMNLQEATTLFVVNLKRILTLIG</sequence>
<comment type="caution">
    <text evidence="1">The sequence shown here is derived from an EMBL/GenBank/DDBJ whole genome shotgun (WGS) entry which is preliminary data.</text>
</comment>
<dbReference type="Proteomes" id="UP000664857">
    <property type="component" value="Unassembled WGS sequence"/>
</dbReference>
<gene>
    <name evidence="1" type="ORF">DOK76_10045</name>
</gene>
<organism evidence="1 2">
    <name type="scientific">Candidatus Vagococcus giribetii</name>
    <dbReference type="NCBI Taxonomy" id="2230876"/>
    <lineage>
        <taxon>Bacteria</taxon>
        <taxon>Bacillati</taxon>
        <taxon>Bacillota</taxon>
        <taxon>Bacilli</taxon>
        <taxon>Lactobacillales</taxon>
        <taxon>Enterococcaceae</taxon>
        <taxon>Vagococcus</taxon>
    </lineage>
</organism>
<dbReference type="EMBL" id="JAFLVX010000025">
    <property type="protein sequence ID" value="MBO0477414.1"/>
    <property type="molecule type" value="Genomic_DNA"/>
</dbReference>
<name>A0ABS3HUJ1_9ENTE</name>
<reference evidence="1 2" key="1">
    <citation type="submission" date="2021-03" db="EMBL/GenBank/DDBJ databases">
        <title>Enterococcal diversity collection.</title>
        <authorList>
            <person name="Gilmore M.S."/>
            <person name="Schwartzman J."/>
            <person name="Van Tyne D."/>
            <person name="Martin M."/>
            <person name="Earl A.M."/>
            <person name="Manson A.L."/>
            <person name="Straub T."/>
            <person name="Salamzade R."/>
            <person name="Saavedra J."/>
            <person name="Lebreton F."/>
            <person name="Prichula J."/>
            <person name="Schaufler K."/>
            <person name="Gaca A."/>
            <person name="Sgardioli B."/>
            <person name="Wagenaar J."/>
            <person name="Strong T."/>
        </authorList>
    </citation>
    <scope>NUCLEOTIDE SEQUENCE [LARGE SCALE GENOMIC DNA]</scope>
    <source>
        <strain evidence="1 2">DIV0080</strain>
    </source>
</reference>
<dbReference type="RefSeq" id="WP_206967364.1">
    <property type="nucleotide sequence ID" value="NZ_JAFLVX010000025.1"/>
</dbReference>
<accession>A0ABS3HUJ1</accession>
<evidence type="ECO:0000313" key="2">
    <source>
        <dbReference type="Proteomes" id="UP000664857"/>
    </source>
</evidence>
<keyword evidence="2" id="KW-1185">Reference proteome</keyword>
<proteinExistence type="predicted"/>